<gene>
    <name evidence="6" type="ORF">GCM10009559_20530</name>
</gene>
<dbReference type="InterPro" id="IPR050707">
    <property type="entry name" value="HTH_MetabolicPath_Reg"/>
</dbReference>
<keyword evidence="1" id="KW-0805">Transcription regulation</keyword>
<reference evidence="7" key="1">
    <citation type="journal article" date="2019" name="Int. J. Syst. Evol. Microbiol.">
        <title>The Global Catalogue of Microorganisms (GCM) 10K type strain sequencing project: providing services to taxonomists for standard genome sequencing and annotation.</title>
        <authorList>
            <consortium name="The Broad Institute Genomics Platform"/>
            <consortium name="The Broad Institute Genome Sequencing Center for Infectious Disease"/>
            <person name="Wu L."/>
            <person name="Ma J."/>
        </authorList>
    </citation>
    <scope>NUCLEOTIDE SEQUENCE [LARGE SCALE GENOMIC DNA]</scope>
    <source>
        <strain evidence="7">JCM 11117</strain>
    </source>
</reference>
<name>A0ABP4A840_9PSEU</name>
<evidence type="ECO:0000256" key="1">
    <source>
        <dbReference type="ARBA" id="ARBA00023015"/>
    </source>
</evidence>
<keyword evidence="3" id="KW-0804">Transcription</keyword>
<dbReference type="InterPro" id="IPR014757">
    <property type="entry name" value="Tscrpt_reg_IclR_C"/>
</dbReference>
<dbReference type="SUPFAM" id="SSF46785">
    <property type="entry name" value="Winged helix' DNA-binding domain"/>
    <property type="match status" value="1"/>
</dbReference>
<evidence type="ECO:0000256" key="3">
    <source>
        <dbReference type="ARBA" id="ARBA00023163"/>
    </source>
</evidence>
<accession>A0ABP4A840</accession>
<evidence type="ECO:0000313" key="7">
    <source>
        <dbReference type="Proteomes" id="UP001499967"/>
    </source>
</evidence>
<dbReference type="Pfam" id="PF09339">
    <property type="entry name" value="HTH_IclR"/>
    <property type="match status" value="1"/>
</dbReference>
<evidence type="ECO:0000313" key="6">
    <source>
        <dbReference type="EMBL" id="GAA0931932.1"/>
    </source>
</evidence>
<protein>
    <submittedName>
        <fullName evidence="6">IclR family transcriptional regulator</fullName>
    </submittedName>
</protein>
<evidence type="ECO:0000256" key="2">
    <source>
        <dbReference type="ARBA" id="ARBA00023125"/>
    </source>
</evidence>
<feature type="domain" description="IclR-ED" evidence="5">
    <location>
        <begin position="82"/>
        <end position="265"/>
    </location>
</feature>
<dbReference type="PANTHER" id="PTHR30136:SF24">
    <property type="entry name" value="HTH-TYPE TRANSCRIPTIONAL REPRESSOR ALLR"/>
    <property type="match status" value="1"/>
</dbReference>
<organism evidence="6 7">
    <name type="scientific">Pseudonocardia zijingensis</name>
    <dbReference type="NCBI Taxonomy" id="153376"/>
    <lineage>
        <taxon>Bacteria</taxon>
        <taxon>Bacillati</taxon>
        <taxon>Actinomycetota</taxon>
        <taxon>Actinomycetes</taxon>
        <taxon>Pseudonocardiales</taxon>
        <taxon>Pseudonocardiaceae</taxon>
        <taxon>Pseudonocardia</taxon>
    </lineage>
</organism>
<keyword evidence="2" id="KW-0238">DNA-binding</keyword>
<dbReference type="RefSeq" id="WP_343941057.1">
    <property type="nucleotide sequence ID" value="NZ_BAAAHP010000055.1"/>
</dbReference>
<dbReference type="InterPro" id="IPR029016">
    <property type="entry name" value="GAF-like_dom_sf"/>
</dbReference>
<dbReference type="InterPro" id="IPR036388">
    <property type="entry name" value="WH-like_DNA-bd_sf"/>
</dbReference>
<evidence type="ECO:0000259" key="5">
    <source>
        <dbReference type="PROSITE" id="PS51078"/>
    </source>
</evidence>
<dbReference type="PROSITE" id="PS51078">
    <property type="entry name" value="ICLR_ED"/>
    <property type="match status" value="1"/>
</dbReference>
<dbReference type="InterPro" id="IPR036390">
    <property type="entry name" value="WH_DNA-bd_sf"/>
</dbReference>
<dbReference type="InterPro" id="IPR005471">
    <property type="entry name" value="Tscrpt_reg_IclR_N"/>
</dbReference>
<dbReference type="Gene3D" id="3.30.450.40">
    <property type="match status" value="1"/>
</dbReference>
<sequence>MARAVNEPGAEPGDRPVEARGALDKALALLTALARPDGPHRLAELAAAAQVPKPSAHRMLRTLVDNGFASTVGTGSYQVGPHLLGMAAAALASSREGRFVRPVLTDLQRRTGHTVHYALRSRDVAVQLDVVEPASGYRLAVRAGDEVPLHCSAVGRAILAGLPDREAADLLGPGPLPARTPHTLTDPAAVRAAVAQVDAHGYVVEDEEHEPDVRSIAAPVVDGTGAVVGAVAVSGLTFVLSRDSADVLGPLVRDAAARLSAALGSGRLRLVGEDG</sequence>
<feature type="domain" description="HTH iclR-type" evidence="4">
    <location>
        <begin position="20"/>
        <end position="81"/>
    </location>
</feature>
<dbReference type="Gene3D" id="1.10.10.10">
    <property type="entry name" value="Winged helix-like DNA-binding domain superfamily/Winged helix DNA-binding domain"/>
    <property type="match status" value="1"/>
</dbReference>
<comment type="caution">
    <text evidence="6">The sequence shown here is derived from an EMBL/GenBank/DDBJ whole genome shotgun (WGS) entry which is preliminary data.</text>
</comment>
<dbReference type="EMBL" id="BAAAHP010000055">
    <property type="protein sequence ID" value="GAA0931932.1"/>
    <property type="molecule type" value="Genomic_DNA"/>
</dbReference>
<dbReference type="PANTHER" id="PTHR30136">
    <property type="entry name" value="HELIX-TURN-HELIX TRANSCRIPTIONAL REGULATOR, ICLR FAMILY"/>
    <property type="match status" value="1"/>
</dbReference>
<dbReference type="PROSITE" id="PS51077">
    <property type="entry name" value="HTH_ICLR"/>
    <property type="match status" value="1"/>
</dbReference>
<dbReference type="SUPFAM" id="SSF55781">
    <property type="entry name" value="GAF domain-like"/>
    <property type="match status" value="1"/>
</dbReference>
<evidence type="ECO:0000259" key="4">
    <source>
        <dbReference type="PROSITE" id="PS51077"/>
    </source>
</evidence>
<proteinExistence type="predicted"/>
<dbReference type="Proteomes" id="UP001499967">
    <property type="component" value="Unassembled WGS sequence"/>
</dbReference>
<keyword evidence="7" id="KW-1185">Reference proteome</keyword>
<dbReference type="Pfam" id="PF01614">
    <property type="entry name" value="IclR_C"/>
    <property type="match status" value="1"/>
</dbReference>
<dbReference type="SMART" id="SM00346">
    <property type="entry name" value="HTH_ICLR"/>
    <property type="match status" value="1"/>
</dbReference>